<comment type="caution">
    <text evidence="2">The sequence shown here is derived from an EMBL/GenBank/DDBJ whole genome shotgun (WGS) entry which is preliminary data.</text>
</comment>
<reference evidence="2" key="1">
    <citation type="submission" date="2020-12" db="EMBL/GenBank/DDBJ databases">
        <authorList>
            <person name="Iha C."/>
        </authorList>
    </citation>
    <scope>NUCLEOTIDE SEQUENCE</scope>
</reference>
<evidence type="ECO:0000256" key="1">
    <source>
        <dbReference type="SAM" id="MobiDB-lite"/>
    </source>
</evidence>
<gene>
    <name evidence="2" type="ORF">OSTQU699_LOCUS5512</name>
</gene>
<accession>A0A8S1J9F2</accession>
<sequence>MAVPQALRPWGARPLRAANAGAAEGMRAAKSQALRGPGHLRRMVCPMACSPRTGGEPNDGRRRMSRQKKGKEKAQRPQSSWNHGPSRLWGECSGPPEVWTHWGVDEMPDAPDPVPASSAAKQTGPGSGAKAERKSTEEEFWMYSRTPGPAVDLLTNPDMCILLAEVYVVMFGVGEAQKE</sequence>
<proteinExistence type="predicted"/>
<feature type="region of interest" description="Disordered" evidence="1">
    <location>
        <begin position="45"/>
        <end position="138"/>
    </location>
</feature>
<dbReference type="EMBL" id="CAJHUC010001186">
    <property type="protein sequence ID" value="CAD7700153.1"/>
    <property type="molecule type" value="Genomic_DNA"/>
</dbReference>
<dbReference type="AlphaFoldDB" id="A0A8S1J9F2"/>
<keyword evidence="3" id="KW-1185">Reference proteome</keyword>
<dbReference type="Proteomes" id="UP000708148">
    <property type="component" value="Unassembled WGS sequence"/>
</dbReference>
<name>A0A8S1J9F2_9CHLO</name>
<evidence type="ECO:0000313" key="3">
    <source>
        <dbReference type="Proteomes" id="UP000708148"/>
    </source>
</evidence>
<feature type="non-terminal residue" evidence="2">
    <location>
        <position position="179"/>
    </location>
</feature>
<protein>
    <submittedName>
        <fullName evidence="2">Uncharacterized protein</fullName>
    </submittedName>
</protein>
<evidence type="ECO:0000313" key="2">
    <source>
        <dbReference type="EMBL" id="CAD7700153.1"/>
    </source>
</evidence>
<organism evidence="2 3">
    <name type="scientific">Ostreobium quekettii</name>
    <dbReference type="NCBI Taxonomy" id="121088"/>
    <lineage>
        <taxon>Eukaryota</taxon>
        <taxon>Viridiplantae</taxon>
        <taxon>Chlorophyta</taxon>
        <taxon>core chlorophytes</taxon>
        <taxon>Ulvophyceae</taxon>
        <taxon>TCBD clade</taxon>
        <taxon>Bryopsidales</taxon>
        <taxon>Ostreobineae</taxon>
        <taxon>Ostreobiaceae</taxon>
        <taxon>Ostreobium</taxon>
    </lineage>
</organism>